<keyword evidence="5 8" id="KW-0521">NADP</keyword>
<dbReference type="SUPFAM" id="SSF55347">
    <property type="entry name" value="Glyceraldehyde-3-phosphate dehydrogenase-like, C-terminal domain"/>
    <property type="match status" value="1"/>
</dbReference>
<comment type="function">
    <text evidence="8">Catalyzes the rate-limiting step of the oxidative pentose-phosphate pathway, which represents a route for the dissimilation of carbohydrates besides glycolysis.</text>
</comment>
<accession>A0A0D0CE04</accession>
<comment type="similarity">
    <text evidence="8">Belongs to the glucose-6-phosphate dehydrogenase family.</text>
</comment>
<dbReference type="HOGENOM" id="CLU_013524_2_3_1"/>
<evidence type="ECO:0000256" key="2">
    <source>
        <dbReference type="ARBA" id="ARBA00013019"/>
    </source>
</evidence>
<dbReference type="HAMAP" id="MF_00966">
    <property type="entry name" value="G6PD"/>
    <property type="match status" value="1"/>
</dbReference>
<keyword evidence="4 8" id="KW-0313">Glucose metabolism</keyword>
<dbReference type="OrthoDB" id="60984at2759"/>
<gene>
    <name evidence="11" type="ORF">GYMLUDRAFT_76215</name>
</gene>
<dbReference type="PRINTS" id="PR00079">
    <property type="entry name" value="G6PDHDRGNASE"/>
</dbReference>
<dbReference type="InterPro" id="IPR036291">
    <property type="entry name" value="NAD(P)-bd_dom_sf"/>
</dbReference>
<dbReference type="Pfam" id="PF02781">
    <property type="entry name" value="G6PD_C"/>
    <property type="match status" value="1"/>
</dbReference>
<name>A0A0D0CE04_9AGAR</name>
<dbReference type="Proteomes" id="UP000053593">
    <property type="component" value="Unassembled WGS sequence"/>
</dbReference>
<evidence type="ECO:0000256" key="8">
    <source>
        <dbReference type="RuleBase" id="RU362120"/>
    </source>
</evidence>
<evidence type="ECO:0000313" key="11">
    <source>
        <dbReference type="EMBL" id="KIK56297.1"/>
    </source>
</evidence>
<evidence type="ECO:0000256" key="4">
    <source>
        <dbReference type="ARBA" id="ARBA00022526"/>
    </source>
</evidence>
<dbReference type="InterPro" id="IPR001282">
    <property type="entry name" value="G6P_DH"/>
</dbReference>
<dbReference type="InterPro" id="IPR022675">
    <property type="entry name" value="G6P_DH_C"/>
</dbReference>
<feature type="domain" description="Glucose-6-phosphate dehydrogenase NAD-binding" evidence="9">
    <location>
        <begin position="6"/>
        <end position="173"/>
    </location>
</feature>
<comment type="catalytic activity">
    <reaction evidence="8">
        <text>D-glucose 6-phosphate + NADP(+) = 6-phospho-D-glucono-1,5-lactone + NADPH + H(+)</text>
        <dbReference type="Rhea" id="RHEA:15841"/>
        <dbReference type="ChEBI" id="CHEBI:15378"/>
        <dbReference type="ChEBI" id="CHEBI:57783"/>
        <dbReference type="ChEBI" id="CHEBI:57955"/>
        <dbReference type="ChEBI" id="CHEBI:58349"/>
        <dbReference type="ChEBI" id="CHEBI:61548"/>
        <dbReference type="EC" id="1.1.1.49"/>
    </reaction>
</comment>
<dbReference type="InterPro" id="IPR022674">
    <property type="entry name" value="G6P_DH_NAD-bd"/>
</dbReference>
<dbReference type="PANTHER" id="PTHR23429:SF0">
    <property type="entry name" value="GLUCOSE-6-PHOSPHATE 1-DEHYDROGENASE"/>
    <property type="match status" value="1"/>
</dbReference>
<dbReference type="AlphaFoldDB" id="A0A0D0CE04"/>
<dbReference type="EMBL" id="KN834799">
    <property type="protein sequence ID" value="KIK56297.1"/>
    <property type="molecule type" value="Genomic_DNA"/>
</dbReference>
<sequence length="459" mass="52092">MGPLRLTSKFLYPALFTLFRRGLLPQSIHIVGAGPDPLTHEEYLQQATSEIKDHGEDFEKYKAILSYRNVTYTDGATFVPLGQYLKEIESGCTTGCNRVYYLSIAFDYFVGVSEHLKQHVYSDEATNRLVVEKPIGSDLESALEIVEKIAEIGWTEEETFRIDHYLGQEIVKNLLVLRFANSSISRLWDSDSISNVQITLNESFDVAGRGDTFDKFGMIRDVIQNHLCQVLSVLTMERPVNLSPSDIIDEKVKLLRSIPPIEREDVLLGQYIGYLDEDNVPNDSTTATYAATVLWINNPRWENVPFILKAGKALNEDNVEIRMQFKDGPKDFYDTDPPRSELIMQLEPGKGIYMKLNIKTPGFDMDVTTTELKLNYEDTFSKVFIPSPYEALLRDVVKGDHSTFVRDDELAAAWKIFTPILHWTDGTGGEEKPIPIKYERGSRGPAGLDEFLAKYGYKP</sequence>
<dbReference type="UniPathway" id="UPA00115">
    <property type="reaction ID" value="UER00408"/>
</dbReference>
<evidence type="ECO:0000313" key="12">
    <source>
        <dbReference type="Proteomes" id="UP000053593"/>
    </source>
</evidence>
<evidence type="ECO:0000256" key="3">
    <source>
        <dbReference type="ARBA" id="ARBA00020444"/>
    </source>
</evidence>
<proteinExistence type="inferred from homology"/>
<keyword evidence="7 8" id="KW-0119">Carbohydrate metabolism</keyword>
<dbReference type="Gene3D" id="3.40.50.720">
    <property type="entry name" value="NAD(P)-binding Rossmann-like Domain"/>
    <property type="match status" value="1"/>
</dbReference>
<dbReference type="PIRSF" id="PIRSF000110">
    <property type="entry name" value="G6PD"/>
    <property type="match status" value="1"/>
</dbReference>
<dbReference type="Gene3D" id="3.30.360.10">
    <property type="entry name" value="Dihydrodipicolinate Reductase, domain 2"/>
    <property type="match status" value="1"/>
</dbReference>
<dbReference type="GO" id="GO:0006006">
    <property type="term" value="P:glucose metabolic process"/>
    <property type="evidence" value="ECO:0007669"/>
    <property type="project" value="UniProtKB-KW"/>
</dbReference>
<evidence type="ECO:0000259" key="10">
    <source>
        <dbReference type="Pfam" id="PF02781"/>
    </source>
</evidence>
<dbReference type="NCBIfam" id="TIGR00871">
    <property type="entry name" value="zwf"/>
    <property type="match status" value="1"/>
</dbReference>
<comment type="pathway">
    <text evidence="1 8">Carbohydrate degradation; pentose phosphate pathway; D-ribulose 5-phosphate from D-glucose 6-phosphate (oxidative stage): step 1/3.</text>
</comment>
<organism evidence="11 12">
    <name type="scientific">Collybiopsis luxurians FD-317 M1</name>
    <dbReference type="NCBI Taxonomy" id="944289"/>
    <lineage>
        <taxon>Eukaryota</taxon>
        <taxon>Fungi</taxon>
        <taxon>Dikarya</taxon>
        <taxon>Basidiomycota</taxon>
        <taxon>Agaricomycotina</taxon>
        <taxon>Agaricomycetes</taxon>
        <taxon>Agaricomycetidae</taxon>
        <taxon>Agaricales</taxon>
        <taxon>Marasmiineae</taxon>
        <taxon>Omphalotaceae</taxon>
        <taxon>Collybiopsis</taxon>
        <taxon>Collybiopsis luxurians</taxon>
    </lineage>
</organism>
<dbReference type="PANTHER" id="PTHR23429">
    <property type="entry name" value="GLUCOSE-6-PHOSPHATE 1-DEHYDROGENASE G6PD"/>
    <property type="match status" value="1"/>
</dbReference>
<feature type="domain" description="Glucose-6-phosphate dehydrogenase C-terminal" evidence="10">
    <location>
        <begin position="175"/>
        <end position="457"/>
    </location>
</feature>
<keyword evidence="12" id="KW-1185">Reference proteome</keyword>
<dbReference type="GO" id="GO:0050661">
    <property type="term" value="F:NADP binding"/>
    <property type="evidence" value="ECO:0007669"/>
    <property type="project" value="InterPro"/>
</dbReference>
<dbReference type="GO" id="GO:0005829">
    <property type="term" value="C:cytosol"/>
    <property type="evidence" value="ECO:0007669"/>
    <property type="project" value="TreeGrafter"/>
</dbReference>
<keyword evidence="6 8" id="KW-0560">Oxidoreductase</keyword>
<dbReference type="GO" id="GO:0004345">
    <property type="term" value="F:glucose-6-phosphate dehydrogenase activity"/>
    <property type="evidence" value="ECO:0007669"/>
    <property type="project" value="UniProtKB-EC"/>
</dbReference>
<evidence type="ECO:0000256" key="6">
    <source>
        <dbReference type="ARBA" id="ARBA00023002"/>
    </source>
</evidence>
<dbReference type="GO" id="GO:0009051">
    <property type="term" value="P:pentose-phosphate shunt, oxidative branch"/>
    <property type="evidence" value="ECO:0007669"/>
    <property type="project" value="TreeGrafter"/>
</dbReference>
<evidence type="ECO:0000256" key="5">
    <source>
        <dbReference type="ARBA" id="ARBA00022857"/>
    </source>
</evidence>
<protein>
    <recommendedName>
        <fullName evidence="3 8">Glucose-6-phosphate 1-dehydrogenase</fullName>
        <ecNumber evidence="2 8">1.1.1.49</ecNumber>
    </recommendedName>
</protein>
<reference evidence="11 12" key="1">
    <citation type="submission" date="2014-04" db="EMBL/GenBank/DDBJ databases">
        <title>Evolutionary Origins and Diversification of the Mycorrhizal Mutualists.</title>
        <authorList>
            <consortium name="DOE Joint Genome Institute"/>
            <consortium name="Mycorrhizal Genomics Consortium"/>
            <person name="Kohler A."/>
            <person name="Kuo A."/>
            <person name="Nagy L.G."/>
            <person name="Floudas D."/>
            <person name="Copeland A."/>
            <person name="Barry K.W."/>
            <person name="Cichocki N."/>
            <person name="Veneault-Fourrey C."/>
            <person name="LaButti K."/>
            <person name="Lindquist E.A."/>
            <person name="Lipzen A."/>
            <person name="Lundell T."/>
            <person name="Morin E."/>
            <person name="Murat C."/>
            <person name="Riley R."/>
            <person name="Ohm R."/>
            <person name="Sun H."/>
            <person name="Tunlid A."/>
            <person name="Henrissat B."/>
            <person name="Grigoriev I.V."/>
            <person name="Hibbett D.S."/>
            <person name="Martin F."/>
        </authorList>
    </citation>
    <scope>NUCLEOTIDE SEQUENCE [LARGE SCALE GENOMIC DNA]</scope>
    <source>
        <strain evidence="11 12">FD-317 M1</strain>
    </source>
</reference>
<dbReference type="EC" id="1.1.1.49" evidence="2 8"/>
<evidence type="ECO:0000256" key="1">
    <source>
        <dbReference type="ARBA" id="ARBA00004937"/>
    </source>
</evidence>
<evidence type="ECO:0000259" key="9">
    <source>
        <dbReference type="Pfam" id="PF00479"/>
    </source>
</evidence>
<evidence type="ECO:0000256" key="7">
    <source>
        <dbReference type="ARBA" id="ARBA00023277"/>
    </source>
</evidence>
<dbReference type="Pfam" id="PF00479">
    <property type="entry name" value="G6PD_N"/>
    <property type="match status" value="1"/>
</dbReference>
<dbReference type="SUPFAM" id="SSF51735">
    <property type="entry name" value="NAD(P)-binding Rossmann-fold domains"/>
    <property type="match status" value="1"/>
</dbReference>